<name>A0A811U817_CERCA</name>
<feature type="region of interest" description="Disordered" evidence="1">
    <location>
        <begin position="70"/>
        <end position="93"/>
    </location>
</feature>
<feature type="compositionally biased region" description="Polar residues" evidence="1">
    <location>
        <begin position="70"/>
        <end position="79"/>
    </location>
</feature>
<dbReference type="EMBL" id="CAJHJT010000001">
    <property type="protein sequence ID" value="CAD6994286.1"/>
    <property type="molecule type" value="Genomic_DNA"/>
</dbReference>
<evidence type="ECO:0000256" key="1">
    <source>
        <dbReference type="SAM" id="MobiDB-lite"/>
    </source>
</evidence>
<sequence>MIPNRQPSERQRTLLTAQLMRPPSSEFSYELVPSILARSRSTSSSYMKALLVALPDLLCADHAKMIKTSLRSHTSSEAPNESRMRLANAATKL</sequence>
<reference evidence="2" key="1">
    <citation type="submission" date="2020-11" db="EMBL/GenBank/DDBJ databases">
        <authorList>
            <person name="Whitehead M."/>
        </authorList>
    </citation>
    <scope>NUCLEOTIDE SEQUENCE</scope>
    <source>
        <strain evidence="2">EGII</strain>
    </source>
</reference>
<proteinExistence type="predicted"/>
<gene>
    <name evidence="2" type="ORF">CCAP1982_LOCUS3047</name>
</gene>
<dbReference type="AlphaFoldDB" id="A0A811U817"/>
<evidence type="ECO:0000313" key="2">
    <source>
        <dbReference type="EMBL" id="CAD6994286.1"/>
    </source>
</evidence>
<comment type="caution">
    <text evidence="2">The sequence shown here is derived from an EMBL/GenBank/DDBJ whole genome shotgun (WGS) entry which is preliminary data.</text>
</comment>
<accession>A0A811U817</accession>
<organism evidence="2 3">
    <name type="scientific">Ceratitis capitata</name>
    <name type="common">Mediterranean fruit fly</name>
    <name type="synonym">Tephritis capitata</name>
    <dbReference type="NCBI Taxonomy" id="7213"/>
    <lineage>
        <taxon>Eukaryota</taxon>
        <taxon>Metazoa</taxon>
        <taxon>Ecdysozoa</taxon>
        <taxon>Arthropoda</taxon>
        <taxon>Hexapoda</taxon>
        <taxon>Insecta</taxon>
        <taxon>Pterygota</taxon>
        <taxon>Neoptera</taxon>
        <taxon>Endopterygota</taxon>
        <taxon>Diptera</taxon>
        <taxon>Brachycera</taxon>
        <taxon>Muscomorpha</taxon>
        <taxon>Tephritoidea</taxon>
        <taxon>Tephritidae</taxon>
        <taxon>Ceratitis</taxon>
        <taxon>Ceratitis</taxon>
    </lineage>
</organism>
<keyword evidence="3" id="KW-1185">Reference proteome</keyword>
<dbReference type="Proteomes" id="UP000606786">
    <property type="component" value="Unassembled WGS sequence"/>
</dbReference>
<evidence type="ECO:0000313" key="3">
    <source>
        <dbReference type="Proteomes" id="UP000606786"/>
    </source>
</evidence>
<protein>
    <submittedName>
        <fullName evidence="2">(Mediterranean fruit fly) hypothetical protein</fullName>
    </submittedName>
</protein>